<evidence type="ECO:0000256" key="3">
    <source>
        <dbReference type="SAM" id="MobiDB-lite"/>
    </source>
</evidence>
<dbReference type="AlphaFoldDB" id="A0A7J6WGF7"/>
<evidence type="ECO:0008006" key="7">
    <source>
        <dbReference type="Google" id="ProtNLM"/>
    </source>
</evidence>
<evidence type="ECO:0000313" key="6">
    <source>
        <dbReference type="Proteomes" id="UP000554482"/>
    </source>
</evidence>
<feature type="region of interest" description="Disordered" evidence="3">
    <location>
        <begin position="1"/>
        <end position="45"/>
    </location>
</feature>
<accession>A0A7J6WGF7</accession>
<evidence type="ECO:0000256" key="1">
    <source>
        <dbReference type="ARBA" id="ARBA00004370"/>
    </source>
</evidence>
<dbReference type="PANTHER" id="PTHR31234:SF55">
    <property type="entry name" value="LATE EMBRYOGENESIS ABUNDANT (LEA) HYDROXYPROLINE-RICH GLYCOPROTEIN FAMILY"/>
    <property type="match status" value="1"/>
</dbReference>
<reference evidence="5 6" key="1">
    <citation type="submission" date="2020-06" db="EMBL/GenBank/DDBJ databases">
        <title>Transcriptomic and genomic resources for Thalictrum thalictroides and T. hernandezii: Facilitating candidate gene discovery in an emerging model plant lineage.</title>
        <authorList>
            <person name="Arias T."/>
            <person name="Riano-Pachon D.M."/>
            <person name="Di Stilio V.S."/>
        </authorList>
    </citation>
    <scope>NUCLEOTIDE SEQUENCE [LARGE SCALE GENOMIC DNA]</scope>
    <source>
        <strain evidence="6">cv. WT478/WT964</strain>
        <tissue evidence="5">Leaves</tissue>
    </source>
</reference>
<dbReference type="Proteomes" id="UP000554482">
    <property type="component" value="Unassembled WGS sequence"/>
</dbReference>
<dbReference type="GO" id="GO:0005886">
    <property type="term" value="C:plasma membrane"/>
    <property type="evidence" value="ECO:0007669"/>
    <property type="project" value="TreeGrafter"/>
</dbReference>
<keyword evidence="4" id="KW-1133">Transmembrane helix</keyword>
<evidence type="ECO:0000256" key="2">
    <source>
        <dbReference type="ARBA" id="ARBA00023136"/>
    </source>
</evidence>
<organism evidence="5 6">
    <name type="scientific">Thalictrum thalictroides</name>
    <name type="common">Rue-anemone</name>
    <name type="synonym">Anemone thalictroides</name>
    <dbReference type="NCBI Taxonomy" id="46969"/>
    <lineage>
        <taxon>Eukaryota</taxon>
        <taxon>Viridiplantae</taxon>
        <taxon>Streptophyta</taxon>
        <taxon>Embryophyta</taxon>
        <taxon>Tracheophyta</taxon>
        <taxon>Spermatophyta</taxon>
        <taxon>Magnoliopsida</taxon>
        <taxon>Ranunculales</taxon>
        <taxon>Ranunculaceae</taxon>
        <taxon>Thalictroideae</taxon>
        <taxon>Thalictrum</taxon>
    </lineage>
</organism>
<sequence length="285" mass="32046">MDYTNNHATGNPYPPPPQPGYGQPAGGYGQPMQPGYGQPMQPGYGQPHPGYDPNGYMYAAAAPPANYYNHNPTYSYPPHGSASNGHGRRFKTSFVGSFIVGIIIFGILSCFITLMIWLLYRPDWPEFHVDSASASGFNLDMALSKLNGRLDVVFTVRNRDERYSILYEPLRTVMTYKHVPLTYTKTEAFDQDTKNETKFPVNFVASSVLIAPYILRQQVTTDQIHLDLLAMGWIKYKSHSWTTRSYSMRVYCDDIVVRMSPNKTDGDALLSGQKTCKVGSNLWIL</sequence>
<dbReference type="InterPro" id="IPR044839">
    <property type="entry name" value="NDR1-like"/>
</dbReference>
<feature type="transmembrane region" description="Helical" evidence="4">
    <location>
        <begin position="94"/>
        <end position="120"/>
    </location>
</feature>
<dbReference type="OrthoDB" id="695142at2759"/>
<proteinExistence type="predicted"/>
<name>A0A7J6WGF7_THATH</name>
<gene>
    <name evidence="5" type="ORF">FRX31_013898</name>
</gene>
<comment type="subcellular location">
    <subcellularLocation>
        <location evidence="1">Membrane</location>
    </subcellularLocation>
</comment>
<dbReference type="PANTHER" id="PTHR31234">
    <property type="entry name" value="LATE EMBRYOGENESIS ABUNDANT (LEA) HYDROXYPROLINE-RICH GLYCOPROTEIN FAMILY"/>
    <property type="match status" value="1"/>
</dbReference>
<evidence type="ECO:0000256" key="4">
    <source>
        <dbReference type="SAM" id="Phobius"/>
    </source>
</evidence>
<keyword evidence="6" id="KW-1185">Reference proteome</keyword>
<keyword evidence="4" id="KW-0812">Transmembrane</keyword>
<keyword evidence="2 4" id="KW-0472">Membrane</keyword>
<dbReference type="EMBL" id="JABWDY010015898">
    <property type="protein sequence ID" value="KAF5196514.1"/>
    <property type="molecule type" value="Genomic_DNA"/>
</dbReference>
<protein>
    <recommendedName>
        <fullName evidence="7">Late embryogenesis abundant protein LEA-2 subgroup domain-containing protein</fullName>
    </recommendedName>
</protein>
<feature type="compositionally biased region" description="Low complexity" evidence="3">
    <location>
        <begin position="30"/>
        <end position="45"/>
    </location>
</feature>
<dbReference type="GO" id="GO:0098542">
    <property type="term" value="P:defense response to other organism"/>
    <property type="evidence" value="ECO:0007669"/>
    <property type="project" value="InterPro"/>
</dbReference>
<evidence type="ECO:0000313" key="5">
    <source>
        <dbReference type="EMBL" id="KAF5196514.1"/>
    </source>
</evidence>
<comment type="caution">
    <text evidence="5">The sequence shown here is derived from an EMBL/GenBank/DDBJ whole genome shotgun (WGS) entry which is preliminary data.</text>
</comment>